<dbReference type="InterPro" id="IPR013078">
    <property type="entry name" value="His_Pase_superF_clade-1"/>
</dbReference>
<dbReference type="CDD" id="cd07067">
    <property type="entry name" value="HP_PGM_like"/>
    <property type="match status" value="1"/>
</dbReference>
<dbReference type="InterPro" id="IPR018490">
    <property type="entry name" value="cNMP-bd_dom_sf"/>
</dbReference>
<reference evidence="3 4" key="1">
    <citation type="submission" date="2016-02" db="EMBL/GenBank/DDBJ databases">
        <title>Genome analysis of coral dinoflagellate symbionts highlights evolutionary adaptations to a symbiotic lifestyle.</title>
        <authorList>
            <person name="Aranda M."/>
            <person name="Li Y."/>
            <person name="Liew Y.J."/>
            <person name="Baumgarten S."/>
            <person name="Simakov O."/>
            <person name="Wilson M."/>
            <person name="Piel J."/>
            <person name="Ashoor H."/>
            <person name="Bougouffa S."/>
            <person name="Bajic V.B."/>
            <person name="Ryu T."/>
            <person name="Ravasi T."/>
            <person name="Bayer T."/>
            <person name="Micklem G."/>
            <person name="Kim H."/>
            <person name="Bhak J."/>
            <person name="Lajeunesse T.C."/>
            <person name="Voolstra C.R."/>
        </authorList>
    </citation>
    <scope>NUCLEOTIDE SEQUENCE [LARGE SCALE GENOMIC DNA]</scope>
    <source>
        <strain evidence="3 4">CCMP2467</strain>
    </source>
</reference>
<dbReference type="GO" id="GO:0005249">
    <property type="term" value="F:voltage-gated potassium channel activity"/>
    <property type="evidence" value="ECO:0007669"/>
    <property type="project" value="TreeGrafter"/>
</dbReference>
<protein>
    <submittedName>
        <fullName evidence="3">Potassium/sodium hyperpolarization-activated cyclic nucleotide-gated channel 4</fullName>
    </submittedName>
</protein>
<dbReference type="InterPro" id="IPR014710">
    <property type="entry name" value="RmlC-like_jellyroll"/>
</dbReference>
<organism evidence="3 4">
    <name type="scientific">Symbiodinium microadriaticum</name>
    <name type="common">Dinoflagellate</name>
    <name type="synonym">Zooxanthella microadriatica</name>
    <dbReference type="NCBI Taxonomy" id="2951"/>
    <lineage>
        <taxon>Eukaryota</taxon>
        <taxon>Sar</taxon>
        <taxon>Alveolata</taxon>
        <taxon>Dinophyceae</taxon>
        <taxon>Suessiales</taxon>
        <taxon>Symbiodiniaceae</taxon>
        <taxon>Symbiodinium</taxon>
    </lineage>
</organism>
<name>A0A1Q9DJY5_SYMMI</name>
<feature type="domain" description="Cyclic nucleotide-binding" evidence="2">
    <location>
        <begin position="899"/>
        <end position="990"/>
    </location>
</feature>
<dbReference type="GO" id="GO:0098855">
    <property type="term" value="C:HCN channel complex"/>
    <property type="evidence" value="ECO:0007669"/>
    <property type="project" value="TreeGrafter"/>
</dbReference>
<dbReference type="GO" id="GO:0035725">
    <property type="term" value="P:sodium ion transmembrane transport"/>
    <property type="evidence" value="ECO:0007669"/>
    <property type="project" value="TreeGrafter"/>
</dbReference>
<dbReference type="Gene3D" id="3.40.50.1240">
    <property type="entry name" value="Phosphoglycerate mutase-like"/>
    <property type="match status" value="1"/>
</dbReference>
<keyword evidence="4" id="KW-1185">Reference proteome</keyword>
<dbReference type="PANTHER" id="PTHR45689:SF5">
    <property type="entry name" value="I[[H]] CHANNEL, ISOFORM E"/>
    <property type="match status" value="1"/>
</dbReference>
<dbReference type="SUPFAM" id="SSF81324">
    <property type="entry name" value="Voltage-gated potassium channels"/>
    <property type="match status" value="1"/>
</dbReference>
<dbReference type="AlphaFoldDB" id="A0A1Q9DJY5"/>
<dbReference type="SUPFAM" id="SSF51206">
    <property type="entry name" value="cAMP-binding domain-like"/>
    <property type="match status" value="1"/>
</dbReference>
<evidence type="ECO:0000313" key="3">
    <source>
        <dbReference type="EMBL" id="OLP95507.1"/>
    </source>
</evidence>
<sequence length="1208" mass="134141">MPRKTIIFVRHGESEYNKAMRETGEDPLLRDAKLTERGRAQAAGARPQLQELFEEIGSSAGWLLLSSPLRRALDTAAGIWPEAFQAAEGTRFEIWPELREVVTGCDDLGSTPKQLQFAFPHLHAQLGSLPEVWWTIPPAYQDVPLDGDDLRNAYQKDPDAFEAADEAIFAGRVAQLLEKLASVKEDRIVVVAHCDLIGELTEQMGLTEKKKSGKLRKGWWLSNCECRLLRDFEFKAPEPKPAAARTSLAEPRRTGNGRPGPDVPQKATRKTEVSERSADEAAMHAAAEAAAERALEHDRSAHGKDWWKKLQAPREARPVQRADRLSMYPRQKVLESGSSQLPVRGFKVLAEVQPVRAQSNHFPVDNLTFCPAPQVFDALERAERELKTATESLSVVGHQLDTLRAVVQDGESCLSATALEQRQPEMTRASSTTSRDSSPVRLTLSVADPPGLLLHQHNLQKRKNKQAAQPRFRRVSNVHAAAATGDLRLHGRWMELSTEASQGEAGRDRPNKARTAFRSRTATMDDLASANSTGKLPILHPQGLFKLCWDLLALTLLLNDCILLPISLAWDFSMVDDGIGGTITAVSFYTSLVFWTADLPVNLNTAIYIRGRLVMHRRSILWHYSRSWMMFDMFVLSLDYGYLLLSTDVLLLRFVRILRVIRLVRIVKLSKLNTIIEESAASAGRQWVTLVVAITKTAIMMLTTAHFLTCAWFYIGLNLGPELPSLSWVEIAQIAERPETRGLNASSTDDDLSSGWSGQVAHLVPGFIQYMHSLRWIMNSPSPPEMAAGSGVEWGFDILISVTTLVVIGSAISKISGTTAELRAMNEESDRRRRDVRLYLAGQSVSYELVTRIMRFVDYKLEKFSTNTLDASLISPTLQLELYVSQRANYVSRIPIFALLQECYPDVFGSVCAALKKNFFEKGEPVFQAGSYATSLQLTSTGTYSYQEQSSIHSEPLEGSRWFGELSLFAESTIHQSTLIPTSFAETYSLHGTDLVGCVKSSRGAASMFCEYAKDFVAAMQKTESKHGDEDQILQGENCCKQNQQFQVPVQNSDASEELAKAKAKLAQHGIEMSPLKRKPDSEPSSSAQQGKRAKPPMPLADVEPKALSDVEKLLGEPKRKLDSRPKGATDDHVIDWLNTFKTKPEFKGKHAKLVKYVKIVQDLLKTGTAKDEIVSAAIRFGLDAKLASRLSLKNLSATIAVAQFEAA</sequence>
<evidence type="ECO:0000259" key="2">
    <source>
        <dbReference type="PROSITE" id="PS50042"/>
    </source>
</evidence>
<dbReference type="GO" id="GO:0003254">
    <property type="term" value="P:regulation of membrane depolarization"/>
    <property type="evidence" value="ECO:0007669"/>
    <property type="project" value="TreeGrafter"/>
</dbReference>
<evidence type="ECO:0000313" key="4">
    <source>
        <dbReference type="Proteomes" id="UP000186817"/>
    </source>
</evidence>
<dbReference type="Gene3D" id="2.60.120.10">
    <property type="entry name" value="Jelly Rolls"/>
    <property type="match status" value="1"/>
</dbReference>
<proteinExistence type="predicted"/>
<dbReference type="OrthoDB" id="429015at2759"/>
<dbReference type="InterPro" id="IPR051413">
    <property type="entry name" value="K/Na_HCN_channel"/>
</dbReference>
<dbReference type="Proteomes" id="UP000186817">
    <property type="component" value="Unassembled WGS sequence"/>
</dbReference>
<dbReference type="PROSITE" id="PS50042">
    <property type="entry name" value="CNMP_BINDING_3"/>
    <property type="match status" value="1"/>
</dbReference>
<feature type="region of interest" description="Disordered" evidence="1">
    <location>
        <begin position="239"/>
        <end position="281"/>
    </location>
</feature>
<dbReference type="InterPro" id="IPR000595">
    <property type="entry name" value="cNMP-bd_dom"/>
</dbReference>
<comment type="caution">
    <text evidence="3">The sequence shown here is derived from an EMBL/GenBank/DDBJ whole genome shotgun (WGS) entry which is preliminary data.</text>
</comment>
<dbReference type="InterPro" id="IPR029033">
    <property type="entry name" value="His_PPase_superfam"/>
</dbReference>
<feature type="compositionally biased region" description="Low complexity" evidence="1">
    <location>
        <begin position="427"/>
        <end position="439"/>
    </location>
</feature>
<dbReference type="EMBL" id="LSRX01000500">
    <property type="protein sequence ID" value="OLP95507.1"/>
    <property type="molecule type" value="Genomic_DNA"/>
</dbReference>
<dbReference type="PANTHER" id="PTHR45689">
    <property type="entry name" value="I[[H]] CHANNEL, ISOFORM E"/>
    <property type="match status" value="1"/>
</dbReference>
<evidence type="ECO:0000256" key="1">
    <source>
        <dbReference type="SAM" id="MobiDB-lite"/>
    </source>
</evidence>
<feature type="region of interest" description="Disordered" evidence="1">
    <location>
        <begin position="420"/>
        <end position="439"/>
    </location>
</feature>
<feature type="compositionally biased region" description="Basic and acidic residues" evidence="1">
    <location>
        <begin position="269"/>
        <end position="281"/>
    </location>
</feature>
<dbReference type="Gene3D" id="1.10.287.70">
    <property type="match status" value="1"/>
</dbReference>
<dbReference type="SMART" id="SM00855">
    <property type="entry name" value="PGAM"/>
    <property type="match status" value="1"/>
</dbReference>
<dbReference type="SUPFAM" id="SSF53254">
    <property type="entry name" value="Phosphoglycerate mutase-like"/>
    <property type="match status" value="1"/>
</dbReference>
<feature type="region of interest" description="Disordered" evidence="1">
    <location>
        <begin position="1051"/>
        <end position="1103"/>
    </location>
</feature>
<dbReference type="Pfam" id="PF00300">
    <property type="entry name" value="His_Phos_1"/>
    <property type="match status" value="1"/>
</dbReference>
<gene>
    <name evidence="3" type="primary">HCN4</name>
    <name evidence="3" type="ORF">AK812_SmicGene22361</name>
</gene>
<accession>A0A1Q9DJY5</accession>